<dbReference type="HAMAP" id="MF_00422">
    <property type="entry name" value="SecE"/>
    <property type="match status" value="1"/>
</dbReference>
<dbReference type="Gene3D" id="1.20.5.1030">
    <property type="entry name" value="Preprotein translocase secy subunit"/>
    <property type="match status" value="1"/>
</dbReference>
<evidence type="ECO:0000256" key="5">
    <source>
        <dbReference type="ARBA" id="ARBA00022989"/>
    </source>
</evidence>
<evidence type="ECO:0000256" key="6">
    <source>
        <dbReference type="ARBA" id="ARBA00023010"/>
    </source>
</evidence>
<dbReference type="GO" id="GO:0043952">
    <property type="term" value="P:protein transport by the Sec complex"/>
    <property type="evidence" value="ECO:0007669"/>
    <property type="project" value="UniProtKB-UniRule"/>
</dbReference>
<evidence type="ECO:0000313" key="10">
    <source>
        <dbReference type="Proteomes" id="UP000824128"/>
    </source>
</evidence>
<dbReference type="Proteomes" id="UP000824128">
    <property type="component" value="Unassembled WGS sequence"/>
</dbReference>
<evidence type="ECO:0000256" key="3">
    <source>
        <dbReference type="ARBA" id="ARBA00022692"/>
    </source>
</evidence>
<evidence type="ECO:0000256" key="8">
    <source>
        <dbReference type="HAMAP-Rule" id="MF_00422"/>
    </source>
</evidence>
<organism evidence="9 10">
    <name type="scientific">Candidatus Aphodomorpha intestinavium</name>
    <dbReference type="NCBI Taxonomy" id="2840672"/>
    <lineage>
        <taxon>Bacteria</taxon>
        <taxon>Bacillati</taxon>
        <taxon>Bacillota</taxon>
        <taxon>Clostridia</taxon>
        <taxon>Eubacteriales</taxon>
        <taxon>Candidatus Aphodomorpha</taxon>
    </lineage>
</organism>
<keyword evidence="5 8" id="KW-1133">Transmembrane helix</keyword>
<dbReference type="AlphaFoldDB" id="A0A9D1N4X4"/>
<keyword evidence="8" id="KW-1003">Cell membrane</keyword>
<dbReference type="GO" id="GO:0005886">
    <property type="term" value="C:plasma membrane"/>
    <property type="evidence" value="ECO:0007669"/>
    <property type="project" value="UniProtKB-SubCell"/>
</dbReference>
<keyword evidence="4 8" id="KW-0653">Protein transport</keyword>
<comment type="subunit">
    <text evidence="8">Component of the Sec protein translocase complex. Heterotrimer consisting of SecY, SecE and SecG subunits. The heterotrimers can form oligomers, although 1 heterotrimer is thought to be able to translocate proteins. Interacts with the ribosome. Interacts with SecDF, and other proteins may be involved. Interacts with SecA.</text>
</comment>
<reference evidence="9" key="1">
    <citation type="submission" date="2020-10" db="EMBL/GenBank/DDBJ databases">
        <authorList>
            <person name="Gilroy R."/>
        </authorList>
    </citation>
    <scope>NUCLEOTIDE SEQUENCE</scope>
    <source>
        <strain evidence="9">ChiGjej2B2-16831</strain>
    </source>
</reference>
<reference evidence="9" key="2">
    <citation type="journal article" date="2021" name="PeerJ">
        <title>Extensive microbial diversity within the chicken gut microbiome revealed by metagenomics and culture.</title>
        <authorList>
            <person name="Gilroy R."/>
            <person name="Ravi A."/>
            <person name="Getino M."/>
            <person name="Pursley I."/>
            <person name="Horton D.L."/>
            <person name="Alikhan N.F."/>
            <person name="Baker D."/>
            <person name="Gharbi K."/>
            <person name="Hall N."/>
            <person name="Watson M."/>
            <person name="Adriaenssens E.M."/>
            <person name="Foster-Nyarko E."/>
            <person name="Jarju S."/>
            <person name="Secka A."/>
            <person name="Antonio M."/>
            <person name="Oren A."/>
            <person name="Chaudhuri R.R."/>
            <person name="La Ragione R."/>
            <person name="Hildebrand F."/>
            <person name="Pallen M.J."/>
        </authorList>
    </citation>
    <scope>NUCLEOTIDE SEQUENCE</scope>
    <source>
        <strain evidence="9">ChiGjej2B2-16831</strain>
    </source>
</reference>
<dbReference type="GO" id="GO:0006605">
    <property type="term" value="P:protein targeting"/>
    <property type="evidence" value="ECO:0007669"/>
    <property type="project" value="UniProtKB-UniRule"/>
</dbReference>
<evidence type="ECO:0000256" key="2">
    <source>
        <dbReference type="ARBA" id="ARBA00022448"/>
    </source>
</evidence>
<comment type="similarity">
    <text evidence="8">Belongs to the SecE/SEC61-gamma family.</text>
</comment>
<name>A0A9D1N4X4_9FIRM</name>
<dbReference type="InterPro" id="IPR001901">
    <property type="entry name" value="Translocase_SecE/Sec61-g"/>
</dbReference>
<evidence type="ECO:0000256" key="7">
    <source>
        <dbReference type="ARBA" id="ARBA00023136"/>
    </source>
</evidence>
<dbReference type="InterPro" id="IPR005807">
    <property type="entry name" value="SecE_bac"/>
</dbReference>
<gene>
    <name evidence="8 9" type="primary">secE</name>
    <name evidence="9" type="ORF">IAD24_06625</name>
</gene>
<keyword evidence="6 8" id="KW-0811">Translocation</keyword>
<keyword evidence="7 8" id="KW-0472">Membrane</keyword>
<dbReference type="Pfam" id="PF00584">
    <property type="entry name" value="SecE"/>
    <property type="match status" value="1"/>
</dbReference>
<proteinExistence type="inferred from homology"/>
<dbReference type="NCBIfam" id="TIGR00964">
    <property type="entry name" value="secE_bact"/>
    <property type="match status" value="1"/>
</dbReference>
<dbReference type="GO" id="GO:0009306">
    <property type="term" value="P:protein secretion"/>
    <property type="evidence" value="ECO:0007669"/>
    <property type="project" value="UniProtKB-UniRule"/>
</dbReference>
<feature type="transmembrane region" description="Helical" evidence="8">
    <location>
        <begin position="44"/>
        <end position="65"/>
    </location>
</feature>
<sequence>MAKTADKPVEKKKPKKERRFHPIRYIREMIGELKKLTWLTGKDLLTHTVAVFVFVLAMAAIIYVLDLGFSSGMGALESINLG</sequence>
<accession>A0A9D1N4X4</accession>
<dbReference type="GO" id="GO:0065002">
    <property type="term" value="P:intracellular protein transmembrane transport"/>
    <property type="evidence" value="ECO:0007669"/>
    <property type="project" value="UniProtKB-UniRule"/>
</dbReference>
<evidence type="ECO:0000313" key="9">
    <source>
        <dbReference type="EMBL" id="HIU94819.1"/>
    </source>
</evidence>
<comment type="caution">
    <text evidence="9">The sequence shown here is derived from an EMBL/GenBank/DDBJ whole genome shotgun (WGS) entry which is preliminary data.</text>
</comment>
<comment type="function">
    <text evidence="8">Essential subunit of the Sec protein translocation channel SecYEG. Clamps together the 2 halves of SecY. May contact the channel plug during translocation.</text>
</comment>
<keyword evidence="3 8" id="KW-0812">Transmembrane</keyword>
<evidence type="ECO:0000256" key="4">
    <source>
        <dbReference type="ARBA" id="ARBA00022927"/>
    </source>
</evidence>
<dbReference type="GO" id="GO:0008320">
    <property type="term" value="F:protein transmembrane transporter activity"/>
    <property type="evidence" value="ECO:0007669"/>
    <property type="project" value="UniProtKB-UniRule"/>
</dbReference>
<keyword evidence="2 8" id="KW-0813">Transport</keyword>
<dbReference type="EMBL" id="DVNZ01000211">
    <property type="protein sequence ID" value="HIU94819.1"/>
    <property type="molecule type" value="Genomic_DNA"/>
</dbReference>
<evidence type="ECO:0000256" key="1">
    <source>
        <dbReference type="ARBA" id="ARBA00004370"/>
    </source>
</evidence>
<protein>
    <recommendedName>
        <fullName evidence="8">Protein translocase subunit SecE</fullName>
    </recommendedName>
</protein>
<comment type="subcellular location">
    <subcellularLocation>
        <location evidence="8">Cell membrane</location>
        <topology evidence="8">Single-pass membrane protein</topology>
    </subcellularLocation>
    <subcellularLocation>
        <location evidence="1">Membrane</location>
    </subcellularLocation>
</comment>
<dbReference type="InterPro" id="IPR038379">
    <property type="entry name" value="SecE_sf"/>
</dbReference>